<evidence type="ECO:0000313" key="4">
    <source>
        <dbReference type="Proteomes" id="UP000683360"/>
    </source>
</evidence>
<evidence type="ECO:0000256" key="1">
    <source>
        <dbReference type="PROSITE-ProRule" id="PRU00024"/>
    </source>
</evidence>
<dbReference type="CDD" id="cd19757">
    <property type="entry name" value="Bbox1"/>
    <property type="match status" value="1"/>
</dbReference>
<keyword evidence="1" id="KW-0862">Zinc</keyword>
<dbReference type="EMBL" id="CAJPWZ010002191">
    <property type="protein sequence ID" value="CAG2232854.1"/>
    <property type="molecule type" value="Genomic_DNA"/>
</dbReference>
<dbReference type="SMART" id="SM00336">
    <property type="entry name" value="BBOX"/>
    <property type="match status" value="2"/>
</dbReference>
<dbReference type="GO" id="GO:0061630">
    <property type="term" value="F:ubiquitin protein ligase activity"/>
    <property type="evidence" value="ECO:0007669"/>
    <property type="project" value="TreeGrafter"/>
</dbReference>
<protein>
    <recommendedName>
        <fullName evidence="2">B box-type domain-containing protein</fullName>
    </recommendedName>
</protein>
<accession>A0A8S3TVK3</accession>
<dbReference type="GO" id="GO:0005654">
    <property type="term" value="C:nucleoplasm"/>
    <property type="evidence" value="ECO:0007669"/>
    <property type="project" value="TreeGrafter"/>
</dbReference>
<sequence>MAQAASKTCEICVSALGSWYCLDCEQCFCENCKALHSRQKISANHEFKEASNSDFIPEVKSKCTDHNEVFSFVCIACDVPVCVCCVTEKHNGHKLSKLKDTIAQLNTKIEKEILAKMDKTSGNVTKLKHAISFFNGQVETVIKTIAEEGDKIKLMVDQYTAKRIASIQEKARIESKRLSSILSNHKIAFGNAYALNNRKISIEEQSRHDGSLLKNVENPE</sequence>
<keyword evidence="1" id="KW-0479">Metal-binding</keyword>
<feature type="domain" description="B box-type" evidence="2">
    <location>
        <begin position="4"/>
        <end position="50"/>
    </location>
</feature>
<dbReference type="SUPFAM" id="SSF57845">
    <property type="entry name" value="B-box zinc-binding domain"/>
    <property type="match status" value="1"/>
</dbReference>
<proteinExistence type="predicted"/>
<dbReference type="Proteomes" id="UP000683360">
    <property type="component" value="Unassembled WGS sequence"/>
</dbReference>
<keyword evidence="4" id="KW-1185">Reference proteome</keyword>
<comment type="caution">
    <text evidence="3">The sequence shown here is derived from an EMBL/GenBank/DDBJ whole genome shotgun (WGS) entry which is preliminary data.</text>
</comment>
<dbReference type="InterPro" id="IPR000315">
    <property type="entry name" value="Znf_B-box"/>
</dbReference>
<dbReference type="Gene3D" id="3.30.160.60">
    <property type="entry name" value="Classic Zinc Finger"/>
    <property type="match status" value="1"/>
</dbReference>
<dbReference type="Pfam" id="PF00643">
    <property type="entry name" value="zf-B_box"/>
    <property type="match status" value="1"/>
</dbReference>
<organism evidence="3 4">
    <name type="scientific">Mytilus edulis</name>
    <name type="common">Blue mussel</name>
    <dbReference type="NCBI Taxonomy" id="6550"/>
    <lineage>
        <taxon>Eukaryota</taxon>
        <taxon>Metazoa</taxon>
        <taxon>Spiralia</taxon>
        <taxon>Lophotrochozoa</taxon>
        <taxon>Mollusca</taxon>
        <taxon>Bivalvia</taxon>
        <taxon>Autobranchia</taxon>
        <taxon>Pteriomorphia</taxon>
        <taxon>Mytilida</taxon>
        <taxon>Mytiloidea</taxon>
        <taxon>Mytilidae</taxon>
        <taxon>Mytilinae</taxon>
        <taxon>Mytilus</taxon>
    </lineage>
</organism>
<dbReference type="PANTHER" id="PTHR25462:SF305">
    <property type="entry name" value="RING-TYPE DOMAIN-CONTAINING PROTEIN"/>
    <property type="match status" value="1"/>
</dbReference>
<dbReference type="GO" id="GO:0008270">
    <property type="term" value="F:zinc ion binding"/>
    <property type="evidence" value="ECO:0007669"/>
    <property type="project" value="UniProtKB-KW"/>
</dbReference>
<gene>
    <name evidence="3" type="ORF">MEDL_45532</name>
</gene>
<feature type="domain" description="B box-type" evidence="2">
    <location>
        <begin position="58"/>
        <end position="98"/>
    </location>
</feature>
<dbReference type="AlphaFoldDB" id="A0A8S3TVK3"/>
<reference evidence="3" key="1">
    <citation type="submission" date="2021-03" db="EMBL/GenBank/DDBJ databases">
        <authorList>
            <person name="Bekaert M."/>
        </authorList>
    </citation>
    <scope>NUCLEOTIDE SEQUENCE</scope>
</reference>
<evidence type="ECO:0000259" key="2">
    <source>
        <dbReference type="PROSITE" id="PS50119"/>
    </source>
</evidence>
<dbReference type="InterPro" id="IPR047153">
    <property type="entry name" value="TRIM45/56/19-like"/>
</dbReference>
<dbReference type="PROSITE" id="PS50119">
    <property type="entry name" value="ZF_BBOX"/>
    <property type="match status" value="2"/>
</dbReference>
<dbReference type="PANTHER" id="PTHR25462">
    <property type="entry name" value="BONUS, ISOFORM C-RELATED"/>
    <property type="match status" value="1"/>
</dbReference>
<name>A0A8S3TVK3_MYTED</name>
<evidence type="ECO:0000313" key="3">
    <source>
        <dbReference type="EMBL" id="CAG2232854.1"/>
    </source>
</evidence>
<keyword evidence="1" id="KW-0863">Zinc-finger</keyword>
<dbReference type="OrthoDB" id="6123834at2759"/>